<evidence type="ECO:0000313" key="5">
    <source>
        <dbReference type="Proteomes" id="UP000193804"/>
    </source>
</evidence>
<keyword evidence="2" id="KW-0520">NAD</keyword>
<protein>
    <submittedName>
        <fullName evidence="4">Phosphoglycerate dehydrogenase</fullName>
    </submittedName>
</protein>
<dbReference type="STRING" id="1028.SAMN05661096_02041"/>
<dbReference type="GO" id="GO:0051287">
    <property type="term" value="F:NAD binding"/>
    <property type="evidence" value="ECO:0007669"/>
    <property type="project" value="InterPro"/>
</dbReference>
<evidence type="ECO:0000256" key="2">
    <source>
        <dbReference type="ARBA" id="ARBA00023027"/>
    </source>
</evidence>
<dbReference type="Pfam" id="PF02826">
    <property type="entry name" value="2-Hacid_dh_C"/>
    <property type="match status" value="1"/>
</dbReference>
<gene>
    <name evidence="4" type="ORF">SAMN05661096_02041</name>
</gene>
<dbReference type="CDD" id="cd05300">
    <property type="entry name" value="2-Hacid_dh_1"/>
    <property type="match status" value="1"/>
</dbReference>
<evidence type="ECO:0000313" key="4">
    <source>
        <dbReference type="EMBL" id="SMG32766.1"/>
    </source>
</evidence>
<dbReference type="InterPro" id="IPR006140">
    <property type="entry name" value="D-isomer_DH_NAD-bd"/>
</dbReference>
<feature type="domain" description="D-isomer specific 2-hydroxyacid dehydrogenase NAD-binding" evidence="3">
    <location>
        <begin position="103"/>
        <end position="275"/>
    </location>
</feature>
<dbReference type="InterPro" id="IPR036291">
    <property type="entry name" value="NAD(P)-bd_dom_sf"/>
</dbReference>
<proteinExistence type="predicted"/>
<dbReference type="SUPFAM" id="SSF51735">
    <property type="entry name" value="NAD(P)-binding Rossmann-fold domains"/>
    <property type="match status" value="1"/>
</dbReference>
<dbReference type="Gene3D" id="3.40.50.720">
    <property type="entry name" value="NAD(P)-binding Rossmann-like Domain"/>
    <property type="match status" value="2"/>
</dbReference>
<keyword evidence="5" id="KW-1185">Reference proteome</keyword>
<dbReference type="PANTHER" id="PTHR43333">
    <property type="entry name" value="2-HACID_DH_C DOMAIN-CONTAINING PROTEIN"/>
    <property type="match status" value="1"/>
</dbReference>
<sequence>MSKKNILTYGHLAEGFQAFIAHEYPELNCLLAKDKEEVEKLLPTAHYIAGFNFLSKMDIDHIEWIHSFGAGVDSFIKLNLPEKCTLTKTKGKMGQRMSEYCLSYILQDLNRTELYKINQASKTWDQVIPKSLSKQSVIFFGTGNISTDIAQVLQPMVKNIVGINTSGKNKEFFDVCISFDNLDIGNLEANAIVINTLPATEKTQNLFNKEFFSQLENILFINIGRGNSVDEADLLEALDQKHIRQAVLDVFKQEPLPKESTLWEHPKCIVTPHISGITLLEDVKQSFKLAYEAVKSGDEHKLLVNTQKGY</sequence>
<dbReference type="AlphaFoldDB" id="A0A1X7JWY3"/>
<dbReference type="GO" id="GO:0016491">
    <property type="term" value="F:oxidoreductase activity"/>
    <property type="evidence" value="ECO:0007669"/>
    <property type="project" value="UniProtKB-KW"/>
</dbReference>
<dbReference type="EMBL" id="FXAW01000004">
    <property type="protein sequence ID" value="SMG32766.1"/>
    <property type="molecule type" value="Genomic_DNA"/>
</dbReference>
<reference evidence="5" key="1">
    <citation type="submission" date="2017-04" db="EMBL/GenBank/DDBJ databases">
        <authorList>
            <person name="Varghese N."/>
            <person name="Submissions S."/>
        </authorList>
    </citation>
    <scope>NUCLEOTIDE SEQUENCE [LARGE SCALE GENOMIC DNA]</scope>
    <source>
        <strain evidence="5">DSM 4125</strain>
    </source>
</reference>
<keyword evidence="1" id="KW-0560">Oxidoreductase</keyword>
<evidence type="ECO:0000259" key="3">
    <source>
        <dbReference type="Pfam" id="PF02826"/>
    </source>
</evidence>
<organism evidence="4 5">
    <name type="scientific">Marivirga sericea</name>
    <dbReference type="NCBI Taxonomy" id="1028"/>
    <lineage>
        <taxon>Bacteria</taxon>
        <taxon>Pseudomonadati</taxon>
        <taxon>Bacteroidota</taxon>
        <taxon>Cytophagia</taxon>
        <taxon>Cytophagales</taxon>
        <taxon>Marivirgaceae</taxon>
        <taxon>Marivirga</taxon>
    </lineage>
</organism>
<evidence type="ECO:0000256" key="1">
    <source>
        <dbReference type="ARBA" id="ARBA00023002"/>
    </source>
</evidence>
<dbReference type="PANTHER" id="PTHR43333:SF1">
    <property type="entry name" value="D-ISOMER SPECIFIC 2-HYDROXYACID DEHYDROGENASE NAD-BINDING DOMAIN-CONTAINING PROTEIN"/>
    <property type="match status" value="1"/>
</dbReference>
<accession>A0A1X7JWY3</accession>
<dbReference type="OrthoDB" id="9805416at2"/>
<name>A0A1X7JWY3_9BACT</name>
<dbReference type="Proteomes" id="UP000193804">
    <property type="component" value="Unassembled WGS sequence"/>
</dbReference>
<dbReference type="RefSeq" id="WP_085516959.1">
    <property type="nucleotide sequence ID" value="NZ_FXAW01000004.1"/>
</dbReference>